<reference evidence="3 4" key="1">
    <citation type="submission" date="2019-02" db="EMBL/GenBank/DDBJ databases">
        <title>Deep-cultivation of Planctomycetes and their phenomic and genomic characterization uncovers novel biology.</title>
        <authorList>
            <person name="Wiegand S."/>
            <person name="Jogler M."/>
            <person name="Boedeker C."/>
            <person name="Pinto D."/>
            <person name="Vollmers J."/>
            <person name="Rivas-Marin E."/>
            <person name="Kohn T."/>
            <person name="Peeters S.H."/>
            <person name="Heuer A."/>
            <person name="Rast P."/>
            <person name="Oberbeckmann S."/>
            <person name="Bunk B."/>
            <person name="Jeske O."/>
            <person name="Meyerdierks A."/>
            <person name="Storesund J.E."/>
            <person name="Kallscheuer N."/>
            <person name="Luecker S."/>
            <person name="Lage O.M."/>
            <person name="Pohl T."/>
            <person name="Merkel B.J."/>
            <person name="Hornburger P."/>
            <person name="Mueller R.-W."/>
            <person name="Bruemmer F."/>
            <person name="Labrenz M."/>
            <person name="Spormann A.M."/>
            <person name="Op Den Camp H."/>
            <person name="Overmann J."/>
            <person name="Amann R."/>
            <person name="Jetten M.S.M."/>
            <person name="Mascher T."/>
            <person name="Medema M.H."/>
            <person name="Devos D.P."/>
            <person name="Kaster A.-K."/>
            <person name="Ovreas L."/>
            <person name="Rohde M."/>
            <person name="Galperin M.Y."/>
            <person name="Jogler C."/>
        </authorList>
    </citation>
    <scope>NUCLEOTIDE SEQUENCE [LARGE SCALE GENOMIC DNA]</scope>
    <source>
        <strain evidence="3 4">Pan54</strain>
    </source>
</reference>
<dbReference type="RefSeq" id="WP_146502362.1">
    <property type="nucleotide sequence ID" value="NZ_SJPG01000001.1"/>
</dbReference>
<keyword evidence="1" id="KW-1133">Transmembrane helix</keyword>
<dbReference type="OrthoDB" id="215401at2"/>
<sequence>MKGPEELNNSLFHRLFRKQLPLESETTLFILVSALDIFMTWILLSGGGFIESNPVARFFLDHWGRKGFVGFKFACVALVCIIAQIVATQKPHLARLILLVGITVVSFVVIYSLTLWMRANGLA</sequence>
<feature type="transmembrane region" description="Helical" evidence="1">
    <location>
        <begin position="93"/>
        <end position="117"/>
    </location>
</feature>
<feature type="domain" description="DUF5658" evidence="2">
    <location>
        <begin position="28"/>
        <end position="117"/>
    </location>
</feature>
<dbReference type="Proteomes" id="UP000316095">
    <property type="component" value="Unassembled WGS sequence"/>
</dbReference>
<evidence type="ECO:0000256" key="1">
    <source>
        <dbReference type="SAM" id="Phobius"/>
    </source>
</evidence>
<keyword evidence="1" id="KW-0812">Transmembrane</keyword>
<keyword evidence="1" id="KW-0472">Membrane</keyword>
<feature type="transmembrane region" description="Helical" evidence="1">
    <location>
        <begin position="28"/>
        <end position="49"/>
    </location>
</feature>
<evidence type="ECO:0000259" key="2">
    <source>
        <dbReference type="Pfam" id="PF18902"/>
    </source>
</evidence>
<feature type="transmembrane region" description="Helical" evidence="1">
    <location>
        <begin position="69"/>
        <end position="87"/>
    </location>
</feature>
<name>A0A5C5XB38_9PLAN</name>
<dbReference type="Pfam" id="PF18902">
    <property type="entry name" value="DUF5658"/>
    <property type="match status" value="1"/>
</dbReference>
<dbReference type="AlphaFoldDB" id="A0A5C5XB38"/>
<evidence type="ECO:0000313" key="3">
    <source>
        <dbReference type="EMBL" id="TWT60210.1"/>
    </source>
</evidence>
<evidence type="ECO:0000313" key="4">
    <source>
        <dbReference type="Proteomes" id="UP000316095"/>
    </source>
</evidence>
<organism evidence="3 4">
    <name type="scientific">Rubinisphaera italica</name>
    <dbReference type="NCBI Taxonomy" id="2527969"/>
    <lineage>
        <taxon>Bacteria</taxon>
        <taxon>Pseudomonadati</taxon>
        <taxon>Planctomycetota</taxon>
        <taxon>Planctomycetia</taxon>
        <taxon>Planctomycetales</taxon>
        <taxon>Planctomycetaceae</taxon>
        <taxon>Rubinisphaera</taxon>
    </lineage>
</organism>
<comment type="caution">
    <text evidence="3">The sequence shown here is derived from an EMBL/GenBank/DDBJ whole genome shotgun (WGS) entry which is preliminary data.</text>
</comment>
<gene>
    <name evidence="3" type="ORF">Pan54_09240</name>
</gene>
<keyword evidence="4" id="KW-1185">Reference proteome</keyword>
<dbReference type="InterPro" id="IPR043717">
    <property type="entry name" value="DUF5658"/>
</dbReference>
<proteinExistence type="predicted"/>
<protein>
    <recommendedName>
        <fullName evidence="2">DUF5658 domain-containing protein</fullName>
    </recommendedName>
</protein>
<accession>A0A5C5XB38</accession>
<dbReference type="EMBL" id="SJPG01000001">
    <property type="protein sequence ID" value="TWT60210.1"/>
    <property type="molecule type" value="Genomic_DNA"/>
</dbReference>